<name>A0A5P9K0L6_9HYPH</name>
<dbReference type="RefSeq" id="WP_152586836.1">
    <property type="nucleotide sequence ID" value="NZ_CP045423.1"/>
</dbReference>
<sequence length="194" mass="20907">MTATAAGKEREPTDKDWKDAINNAEALTNASIAATLDTIKSSQHALDQANVKALNSFSKNLGMFGKVAAISTAIHLNLLHPVATWPAFAMENRPQIVGCWGHATSIQRPASALWLCFRESGRLEGWSADSGHGADFAGRWKFPDTDKVLLEIGNAKIVCSVHRKQPDSLVLEACSEPTMNSILNRIADPNASGK</sequence>
<reference evidence="1 2" key="1">
    <citation type="submission" date="2019-10" db="EMBL/GenBank/DDBJ databases">
        <title>Isolation, Identification of Microvirga thermotolerans HR1, a novel thermophilic bacterium and Comparative Genomics of the genus Microvirga.</title>
        <authorList>
            <person name="Li J."/>
            <person name="Zhang W."/>
            <person name="Lin M."/>
            <person name="Wang J."/>
        </authorList>
    </citation>
    <scope>NUCLEOTIDE SEQUENCE [LARGE SCALE GENOMIC DNA]</scope>
    <source>
        <strain evidence="1 2">HR1</strain>
    </source>
</reference>
<gene>
    <name evidence="1" type="ORF">GDR74_13760</name>
</gene>
<dbReference type="AlphaFoldDB" id="A0A5P9K0L6"/>
<evidence type="ECO:0000313" key="1">
    <source>
        <dbReference type="EMBL" id="QFU17200.1"/>
    </source>
</evidence>
<proteinExistence type="predicted"/>
<protein>
    <submittedName>
        <fullName evidence="1">Uncharacterized protein</fullName>
    </submittedName>
</protein>
<dbReference type="EMBL" id="CP045423">
    <property type="protein sequence ID" value="QFU17200.1"/>
    <property type="molecule type" value="Genomic_DNA"/>
</dbReference>
<organism evidence="1 2">
    <name type="scientific">Microvirga thermotolerans</name>
    <dbReference type="NCBI Taxonomy" id="2651334"/>
    <lineage>
        <taxon>Bacteria</taxon>
        <taxon>Pseudomonadati</taxon>
        <taxon>Pseudomonadota</taxon>
        <taxon>Alphaproteobacteria</taxon>
        <taxon>Hyphomicrobiales</taxon>
        <taxon>Methylobacteriaceae</taxon>
        <taxon>Microvirga</taxon>
    </lineage>
</organism>
<evidence type="ECO:0000313" key="2">
    <source>
        <dbReference type="Proteomes" id="UP000325614"/>
    </source>
</evidence>
<accession>A0A5P9K0L6</accession>
<dbReference type="Proteomes" id="UP000325614">
    <property type="component" value="Chromosome"/>
</dbReference>
<keyword evidence="2" id="KW-1185">Reference proteome</keyword>
<dbReference type="KEGG" id="mico:GDR74_13760"/>